<comment type="caution">
    <text evidence="1">The sequence shown here is derived from an EMBL/GenBank/DDBJ whole genome shotgun (WGS) entry which is preliminary data.</text>
</comment>
<evidence type="ECO:0000313" key="1">
    <source>
        <dbReference type="EMBL" id="KAF2468364.1"/>
    </source>
</evidence>
<keyword evidence="2" id="KW-1185">Reference proteome</keyword>
<sequence length="183" mass="20617">MDPLIAQEGLEVLDVLPKRITRPWAELDKLVPSLPPLPAEGKLKRLARGLERFPKCLLHMDLRDGRSHARRPFCMGLLALGIYRSWNQRHRLGVLVANLGHNDFGVNALLPQSHPKIPFHIWISAVAGSTKTLSQQAQTGWGESLVNWNPGYYHPQKPYCLNEQAWNPLVTPPVNSRDLTGDE</sequence>
<proteinExistence type="predicted"/>
<organism evidence="1 2">
    <name type="scientific">Lindgomyces ingoldianus</name>
    <dbReference type="NCBI Taxonomy" id="673940"/>
    <lineage>
        <taxon>Eukaryota</taxon>
        <taxon>Fungi</taxon>
        <taxon>Dikarya</taxon>
        <taxon>Ascomycota</taxon>
        <taxon>Pezizomycotina</taxon>
        <taxon>Dothideomycetes</taxon>
        <taxon>Pleosporomycetidae</taxon>
        <taxon>Pleosporales</taxon>
        <taxon>Lindgomycetaceae</taxon>
        <taxon>Lindgomyces</taxon>
    </lineage>
</organism>
<protein>
    <submittedName>
        <fullName evidence="1">Uncharacterized protein</fullName>
    </submittedName>
</protein>
<evidence type="ECO:0000313" key="2">
    <source>
        <dbReference type="Proteomes" id="UP000799755"/>
    </source>
</evidence>
<name>A0ACB6QMW2_9PLEO</name>
<dbReference type="EMBL" id="MU003516">
    <property type="protein sequence ID" value="KAF2468364.1"/>
    <property type="molecule type" value="Genomic_DNA"/>
</dbReference>
<reference evidence="1" key="1">
    <citation type="journal article" date="2020" name="Stud. Mycol.">
        <title>101 Dothideomycetes genomes: a test case for predicting lifestyles and emergence of pathogens.</title>
        <authorList>
            <person name="Haridas S."/>
            <person name="Albert R."/>
            <person name="Binder M."/>
            <person name="Bloem J."/>
            <person name="Labutti K."/>
            <person name="Salamov A."/>
            <person name="Andreopoulos B."/>
            <person name="Baker S."/>
            <person name="Barry K."/>
            <person name="Bills G."/>
            <person name="Bluhm B."/>
            <person name="Cannon C."/>
            <person name="Castanera R."/>
            <person name="Culley D."/>
            <person name="Daum C."/>
            <person name="Ezra D."/>
            <person name="Gonzalez J."/>
            <person name="Henrissat B."/>
            <person name="Kuo A."/>
            <person name="Liang C."/>
            <person name="Lipzen A."/>
            <person name="Lutzoni F."/>
            <person name="Magnuson J."/>
            <person name="Mondo S."/>
            <person name="Nolan M."/>
            <person name="Ohm R."/>
            <person name="Pangilinan J."/>
            <person name="Park H.-J."/>
            <person name="Ramirez L."/>
            <person name="Alfaro M."/>
            <person name="Sun H."/>
            <person name="Tritt A."/>
            <person name="Yoshinaga Y."/>
            <person name="Zwiers L.-H."/>
            <person name="Turgeon B."/>
            <person name="Goodwin S."/>
            <person name="Spatafora J."/>
            <person name="Crous P."/>
            <person name="Grigoriev I."/>
        </authorList>
    </citation>
    <scope>NUCLEOTIDE SEQUENCE</scope>
    <source>
        <strain evidence="1">ATCC 200398</strain>
    </source>
</reference>
<accession>A0ACB6QMW2</accession>
<dbReference type="Proteomes" id="UP000799755">
    <property type="component" value="Unassembled WGS sequence"/>
</dbReference>
<gene>
    <name evidence="1" type="ORF">BDR25DRAFT_357680</name>
</gene>